<evidence type="ECO:0000313" key="7">
    <source>
        <dbReference type="EMBL" id="AIF66023.1"/>
    </source>
</evidence>
<evidence type="ECO:0000313" key="10">
    <source>
        <dbReference type="Proteomes" id="UP000199735"/>
    </source>
</evidence>
<evidence type="ECO:0000256" key="5">
    <source>
        <dbReference type="SAM" id="SignalP"/>
    </source>
</evidence>
<keyword evidence="4" id="KW-0472">Membrane</keyword>
<evidence type="ECO:0000259" key="6">
    <source>
        <dbReference type="Pfam" id="PF04069"/>
    </source>
</evidence>
<dbReference type="PROSITE" id="PS51257">
    <property type="entry name" value="PROKAR_LIPOPROTEIN"/>
    <property type="match status" value="1"/>
</dbReference>
<evidence type="ECO:0000313" key="8">
    <source>
        <dbReference type="EMBL" id="SEM91006.1"/>
    </source>
</evidence>
<feature type="domain" description="ABC-type glycine betaine transport system substrate-binding" evidence="6">
    <location>
        <begin position="31"/>
        <end position="173"/>
    </location>
</feature>
<dbReference type="GO" id="GO:0015871">
    <property type="term" value="P:choline transport"/>
    <property type="evidence" value="ECO:0007669"/>
    <property type="project" value="TreeGrafter"/>
</dbReference>
<sequence length="296" mass="32298">MKKWKPFGIAIGLAMTLVAAGCGNDTSSSDSLSKQVDYTIVGIEAGAGVMKATEKAIEDYHLDGWTIMPSSSGVMTIALEDAIEDKKPVVITGWTPHWMFAKYDLKYLDDPKGSYGEAESLHTLTRQGFAEDVPGANTVLDQFNWEVKDMEEVMLEVNKGAEPAEAARKWVDKHADKVAEWTKGAEEGNGQEVSLVYVEWDSEVASTNVLKVVLDDLGYKTEITPLDNAIMWQAVVQGEADATASAWLPTTHGDLYEQYKDQVVDLGASLEGARTGLVVPSYVDADSIEDLEPKDN</sequence>
<reference evidence="8 10" key="2">
    <citation type="submission" date="2016-10" db="EMBL/GenBank/DDBJ databases">
        <authorList>
            <person name="Varghese N."/>
            <person name="Submissions S."/>
        </authorList>
    </citation>
    <scope>NUCLEOTIDE SEQUENCE [LARGE SCALE GENOMIC DNA]</scope>
    <source>
        <strain evidence="8 10">DSM 21619</strain>
    </source>
</reference>
<protein>
    <submittedName>
        <fullName evidence="8">Glycine betaine/proline transport system substrate-binding protein</fullName>
    </submittedName>
    <submittedName>
        <fullName evidence="7">Glycine/betaine ABC transporter</fullName>
    </submittedName>
</protein>
<dbReference type="Gene3D" id="3.40.190.100">
    <property type="entry name" value="Glycine betaine-binding periplasmic protein, domain 2"/>
    <property type="match status" value="1"/>
</dbReference>
<keyword evidence="3" id="KW-1003">Cell membrane</keyword>
<dbReference type="Gene3D" id="3.10.105.10">
    <property type="entry name" value="Dipeptide-binding Protein, Domain 3"/>
    <property type="match status" value="1"/>
</dbReference>
<dbReference type="GO" id="GO:0005275">
    <property type="term" value="F:amine transmembrane transporter activity"/>
    <property type="evidence" value="ECO:0007669"/>
    <property type="project" value="TreeGrafter"/>
</dbReference>
<feature type="domain" description="ABC-type glycine betaine transport system substrate-binding" evidence="6">
    <location>
        <begin position="192"/>
        <end position="294"/>
    </location>
</feature>
<dbReference type="EMBL" id="FOCD01000001">
    <property type="protein sequence ID" value="SEM91006.1"/>
    <property type="molecule type" value="Genomic_DNA"/>
</dbReference>
<dbReference type="AlphaFoldDB" id="A0A075LNM9"/>
<dbReference type="SUPFAM" id="SSF53850">
    <property type="entry name" value="Periplasmic binding protein-like II"/>
    <property type="match status" value="2"/>
</dbReference>
<keyword evidence="2" id="KW-0813">Transport</keyword>
<accession>A0AAX2EE39</accession>
<dbReference type="EMBL" id="CP008876">
    <property type="protein sequence ID" value="AIF66023.1"/>
    <property type="molecule type" value="Genomic_DNA"/>
</dbReference>
<dbReference type="GO" id="GO:0043190">
    <property type="term" value="C:ATP-binding cassette (ABC) transporter complex"/>
    <property type="evidence" value="ECO:0007669"/>
    <property type="project" value="InterPro"/>
</dbReference>
<comment type="subcellular location">
    <subcellularLocation>
        <location evidence="1">Cell membrane</location>
    </subcellularLocation>
</comment>
<feature type="signal peptide" evidence="5">
    <location>
        <begin position="1"/>
        <end position="20"/>
    </location>
</feature>
<dbReference type="PANTHER" id="PTHR47737">
    <property type="entry name" value="GLYCINE BETAINE/PROLINE BETAINE TRANSPORT SYSTEM PERMEASE PROTEIN PROW"/>
    <property type="match status" value="1"/>
</dbReference>
<dbReference type="GO" id="GO:0015226">
    <property type="term" value="F:carnitine transmembrane transporter activity"/>
    <property type="evidence" value="ECO:0007669"/>
    <property type="project" value="TreeGrafter"/>
</dbReference>
<evidence type="ECO:0000313" key="9">
    <source>
        <dbReference type="Proteomes" id="UP000027980"/>
    </source>
</evidence>
<dbReference type="OrthoDB" id="9787902at2"/>
<dbReference type="RefSeq" id="WP_038559238.1">
    <property type="nucleotide sequence ID" value="NZ_CP008876.1"/>
</dbReference>
<keyword evidence="5" id="KW-0732">Signal</keyword>
<reference evidence="7 9" key="1">
    <citation type="submission" date="2014-07" db="EMBL/GenBank/DDBJ databases">
        <title>Complete genome sequence of a moderately halophilic bacterium Terribacillus aidingensis MP602, isolated from Cryptomeria fortunei in Tianmu mountain in China.</title>
        <authorList>
            <person name="Wang Y."/>
            <person name="Lu P."/>
            <person name="Zhang L."/>
        </authorList>
    </citation>
    <scope>NUCLEOTIDE SEQUENCE [LARGE SCALE GENOMIC DNA]</scope>
    <source>
        <strain evidence="7 9">MP602</strain>
    </source>
</reference>
<accession>A0A075LNM9</accession>
<dbReference type="HOGENOM" id="CLU_082654_0_0_9"/>
<evidence type="ECO:0000256" key="4">
    <source>
        <dbReference type="ARBA" id="ARBA00023136"/>
    </source>
</evidence>
<name>A0A075LNM9_9BACI</name>
<evidence type="ECO:0000256" key="1">
    <source>
        <dbReference type="ARBA" id="ARBA00004236"/>
    </source>
</evidence>
<dbReference type="Proteomes" id="UP000027980">
    <property type="component" value="Chromosome"/>
</dbReference>
<evidence type="ECO:0000256" key="3">
    <source>
        <dbReference type="ARBA" id="ARBA00022475"/>
    </source>
</evidence>
<organism evidence="7 9">
    <name type="scientific">Terribacillus saccharophilus</name>
    <dbReference type="NCBI Taxonomy" id="361277"/>
    <lineage>
        <taxon>Bacteria</taxon>
        <taxon>Bacillati</taxon>
        <taxon>Bacillota</taxon>
        <taxon>Bacilli</taxon>
        <taxon>Bacillales</taxon>
        <taxon>Bacillaceae</taxon>
        <taxon>Terribacillus</taxon>
    </lineage>
</organism>
<dbReference type="Pfam" id="PF04069">
    <property type="entry name" value="OpuAC"/>
    <property type="match status" value="2"/>
</dbReference>
<dbReference type="PANTHER" id="PTHR47737:SF1">
    <property type="entry name" value="GLYCINE BETAINE_PROLINE BETAINE TRANSPORT SYSTEM PERMEASE PROTEIN PROW"/>
    <property type="match status" value="1"/>
</dbReference>
<dbReference type="GeneID" id="34221664"/>
<proteinExistence type="predicted"/>
<dbReference type="GO" id="GO:0031460">
    <property type="term" value="P:glycine betaine transport"/>
    <property type="evidence" value="ECO:0007669"/>
    <property type="project" value="TreeGrafter"/>
</dbReference>
<feature type="chain" id="PRO_5038704526" evidence="5">
    <location>
        <begin position="21"/>
        <end position="296"/>
    </location>
</feature>
<dbReference type="InterPro" id="IPR007210">
    <property type="entry name" value="ABC_Gly_betaine_transp_sub-bd"/>
</dbReference>
<gene>
    <name evidence="7" type="ORF">GZ22_04835</name>
    <name evidence="8" type="ORF">SAMN04489762_1376</name>
</gene>
<dbReference type="KEGG" id="tap:GZ22_04835"/>
<evidence type="ECO:0000256" key="2">
    <source>
        <dbReference type="ARBA" id="ARBA00022448"/>
    </source>
</evidence>
<dbReference type="Proteomes" id="UP000199735">
    <property type="component" value="Unassembled WGS sequence"/>
</dbReference>